<dbReference type="EMBL" id="JAFIQS010000017">
    <property type="protein sequence ID" value="KAG5162930.1"/>
    <property type="molecule type" value="Genomic_DNA"/>
</dbReference>
<keyword evidence="6 16" id="KW-0812">Transmembrane</keyword>
<evidence type="ECO:0000256" key="11">
    <source>
        <dbReference type="ARBA" id="ARBA00023033"/>
    </source>
</evidence>
<feature type="binding site" description="axial binding residue" evidence="14">
    <location>
        <position position="442"/>
    </location>
    <ligand>
        <name>heme</name>
        <dbReference type="ChEBI" id="CHEBI:30413"/>
    </ligand>
    <ligandPart>
        <name>Fe</name>
        <dbReference type="ChEBI" id="CHEBI:18248"/>
    </ligandPart>
</feature>
<dbReference type="PROSITE" id="PS00086">
    <property type="entry name" value="CYTOCHROME_P450"/>
    <property type="match status" value="1"/>
</dbReference>
<evidence type="ECO:0000256" key="5">
    <source>
        <dbReference type="ARBA" id="ARBA00022617"/>
    </source>
</evidence>
<evidence type="ECO:0000256" key="3">
    <source>
        <dbReference type="ARBA" id="ARBA00005179"/>
    </source>
</evidence>
<keyword evidence="10 14" id="KW-0408">Iron</keyword>
<keyword evidence="12 16" id="KW-0472">Membrane</keyword>
<evidence type="ECO:0000256" key="9">
    <source>
        <dbReference type="ARBA" id="ARBA00023002"/>
    </source>
</evidence>
<gene>
    <name evidence="17" type="ORF">JR316_012318</name>
</gene>
<dbReference type="GO" id="GO:0005506">
    <property type="term" value="F:iron ion binding"/>
    <property type="evidence" value="ECO:0007669"/>
    <property type="project" value="InterPro"/>
</dbReference>
<keyword evidence="9 15" id="KW-0560">Oxidoreductase</keyword>
<dbReference type="InterPro" id="IPR050364">
    <property type="entry name" value="Cytochrome_P450_fung"/>
</dbReference>
<dbReference type="PANTHER" id="PTHR46300:SF2">
    <property type="entry name" value="CYTOCHROME P450 MONOOXYGENASE ALNH-RELATED"/>
    <property type="match status" value="1"/>
</dbReference>
<sequence length="517" mass="57880">MKNPQLVSSVVFAVIGWLVYKLINIGRRDKTLPPGPPTAPLVGNAHLLPSKFAFLKFSEWGRQYGGIFSIKLANATMIVVSDMKVVKELLDDRSSETSSRPFSFAVHSISKGYFALTSSDNPLWKASRKSIQPFLSAGAIQSHVSISDKETTQLLYDILNTPEYLRNFVKTVSPESAPVDLIPILRYIPESIAPWGKVWRETRQQQQSIYYFFFEHTLREVNAGNKKGTIIEAIVKNQEELGLTQDAIAYIGGMLLDAGSETSATTIQSLILSLLKFPACLKKAQEEIDELIGDSRLPISTDIDELPYVQAVIKEGHRLRPAVPCGIPHAALNDCHYRGYTIPKGSPILINIWGILHDPGESCIVFLVIGILRIGSHTAGADRSLTKVLKCRSAPAVSELFDRPDEFRPERYLETPDGTIPGLKKDFNIRLNLPFGSGKRLCPGMNFSNIFLNLAVMRLLWAFDFTPYDDLTTNHDTWDIEKEYSEGITLTPKNLRCKITPRNEKRARIIQNSYKEA</sequence>
<dbReference type="GO" id="GO:0016705">
    <property type="term" value="F:oxidoreductase activity, acting on paired donors, with incorporation or reduction of molecular oxygen"/>
    <property type="evidence" value="ECO:0007669"/>
    <property type="project" value="InterPro"/>
</dbReference>
<evidence type="ECO:0000256" key="8">
    <source>
        <dbReference type="ARBA" id="ARBA00022989"/>
    </source>
</evidence>
<comment type="cofactor">
    <cofactor evidence="1 14">
        <name>heme</name>
        <dbReference type="ChEBI" id="CHEBI:30413"/>
    </cofactor>
</comment>
<keyword evidence="5 14" id="KW-0349">Heme</keyword>
<keyword evidence="11 15" id="KW-0503">Monooxygenase</keyword>
<evidence type="ECO:0000256" key="1">
    <source>
        <dbReference type="ARBA" id="ARBA00001971"/>
    </source>
</evidence>
<feature type="transmembrane region" description="Helical" evidence="16">
    <location>
        <begin position="6"/>
        <end position="23"/>
    </location>
</feature>
<accession>A0A8H7XNR4</accession>
<dbReference type="InterPro" id="IPR001128">
    <property type="entry name" value="Cyt_P450"/>
</dbReference>
<dbReference type="Pfam" id="PF00067">
    <property type="entry name" value="p450"/>
    <property type="match status" value="3"/>
</dbReference>
<dbReference type="AlphaFoldDB" id="A0A8H7XNR4"/>
<comment type="caution">
    <text evidence="17">The sequence shown here is derived from an EMBL/GenBank/DDBJ whole genome shotgun (WGS) entry which is preliminary data.</text>
</comment>
<evidence type="ECO:0000256" key="16">
    <source>
        <dbReference type="SAM" id="Phobius"/>
    </source>
</evidence>
<evidence type="ECO:0000256" key="12">
    <source>
        <dbReference type="ARBA" id="ARBA00023136"/>
    </source>
</evidence>
<evidence type="ECO:0008006" key="18">
    <source>
        <dbReference type="Google" id="ProtNLM"/>
    </source>
</evidence>
<keyword evidence="7 14" id="KW-0479">Metal-binding</keyword>
<evidence type="ECO:0000313" key="17">
    <source>
        <dbReference type="EMBL" id="KAG5162930.1"/>
    </source>
</evidence>
<evidence type="ECO:0000256" key="14">
    <source>
        <dbReference type="PIRSR" id="PIRSR602401-1"/>
    </source>
</evidence>
<evidence type="ECO:0000256" key="10">
    <source>
        <dbReference type="ARBA" id="ARBA00023004"/>
    </source>
</evidence>
<organism evidence="17">
    <name type="scientific">Psilocybe cubensis</name>
    <name type="common">Psychedelic mushroom</name>
    <name type="synonym">Stropharia cubensis</name>
    <dbReference type="NCBI Taxonomy" id="181762"/>
    <lineage>
        <taxon>Eukaryota</taxon>
        <taxon>Fungi</taxon>
        <taxon>Dikarya</taxon>
        <taxon>Basidiomycota</taxon>
        <taxon>Agaricomycotina</taxon>
        <taxon>Agaricomycetes</taxon>
        <taxon>Agaricomycetidae</taxon>
        <taxon>Agaricales</taxon>
        <taxon>Agaricineae</taxon>
        <taxon>Strophariaceae</taxon>
        <taxon>Psilocybe</taxon>
    </lineage>
</organism>
<protein>
    <recommendedName>
        <fullName evidence="18">Cytochrome P450</fullName>
    </recommendedName>
</protein>
<evidence type="ECO:0000256" key="4">
    <source>
        <dbReference type="ARBA" id="ARBA00010617"/>
    </source>
</evidence>
<dbReference type="GO" id="GO:0004497">
    <property type="term" value="F:monooxygenase activity"/>
    <property type="evidence" value="ECO:0007669"/>
    <property type="project" value="UniProtKB-KW"/>
</dbReference>
<reference evidence="17" key="1">
    <citation type="submission" date="2021-02" db="EMBL/GenBank/DDBJ databases">
        <title>Psilocybe cubensis genome.</title>
        <authorList>
            <person name="Mckernan K.J."/>
            <person name="Crawford S."/>
            <person name="Trippe A."/>
            <person name="Kane L.T."/>
            <person name="Mclaughlin S."/>
        </authorList>
    </citation>
    <scope>NUCLEOTIDE SEQUENCE [LARGE SCALE GENOMIC DNA]</scope>
    <source>
        <strain evidence="17">MGC-MH-2018</strain>
    </source>
</reference>
<dbReference type="GO" id="GO:0020037">
    <property type="term" value="F:heme binding"/>
    <property type="evidence" value="ECO:0007669"/>
    <property type="project" value="InterPro"/>
</dbReference>
<dbReference type="InterPro" id="IPR036396">
    <property type="entry name" value="Cyt_P450_sf"/>
</dbReference>
<dbReference type="PANTHER" id="PTHR46300">
    <property type="entry name" value="P450, PUTATIVE (EUROFUNG)-RELATED-RELATED"/>
    <property type="match status" value="1"/>
</dbReference>
<dbReference type="PRINTS" id="PR00463">
    <property type="entry name" value="EP450I"/>
</dbReference>
<comment type="subcellular location">
    <subcellularLocation>
        <location evidence="2">Membrane</location>
        <topology evidence="2">Single-pass membrane protein</topology>
    </subcellularLocation>
</comment>
<keyword evidence="8 16" id="KW-1133">Transmembrane helix</keyword>
<evidence type="ECO:0000256" key="7">
    <source>
        <dbReference type="ARBA" id="ARBA00022723"/>
    </source>
</evidence>
<dbReference type="Gene3D" id="1.10.630.10">
    <property type="entry name" value="Cytochrome P450"/>
    <property type="match status" value="1"/>
</dbReference>
<evidence type="ECO:0000256" key="6">
    <source>
        <dbReference type="ARBA" id="ARBA00022692"/>
    </source>
</evidence>
<name>A0A8H7XNR4_PSICU</name>
<evidence type="ECO:0000256" key="13">
    <source>
        <dbReference type="ARBA" id="ARBA00023180"/>
    </source>
</evidence>
<keyword evidence="13" id="KW-0325">Glycoprotein</keyword>
<proteinExistence type="inferred from homology"/>
<dbReference type="SUPFAM" id="SSF48264">
    <property type="entry name" value="Cytochrome P450"/>
    <property type="match status" value="2"/>
</dbReference>
<evidence type="ECO:0000256" key="2">
    <source>
        <dbReference type="ARBA" id="ARBA00004167"/>
    </source>
</evidence>
<comment type="pathway">
    <text evidence="3">Secondary metabolite biosynthesis.</text>
</comment>
<dbReference type="InterPro" id="IPR017972">
    <property type="entry name" value="Cyt_P450_CS"/>
</dbReference>
<dbReference type="InterPro" id="IPR002401">
    <property type="entry name" value="Cyt_P450_E_grp-I"/>
</dbReference>
<evidence type="ECO:0000256" key="15">
    <source>
        <dbReference type="RuleBase" id="RU000461"/>
    </source>
</evidence>
<comment type="similarity">
    <text evidence="4 15">Belongs to the cytochrome P450 family.</text>
</comment>